<name>A0ABV7EV83_9BURK</name>
<keyword evidence="2" id="KW-1185">Reference proteome</keyword>
<evidence type="ECO:0000313" key="2">
    <source>
        <dbReference type="Proteomes" id="UP001595530"/>
    </source>
</evidence>
<evidence type="ECO:0008006" key="3">
    <source>
        <dbReference type="Google" id="ProtNLM"/>
    </source>
</evidence>
<gene>
    <name evidence="1" type="ORF">ACFOFO_01765</name>
</gene>
<dbReference type="Proteomes" id="UP001595530">
    <property type="component" value="Unassembled WGS sequence"/>
</dbReference>
<accession>A0ABV7EV83</accession>
<organism evidence="1 2">
    <name type="scientific">Undibacterium arcticum</name>
    <dbReference type="NCBI Taxonomy" id="1762892"/>
    <lineage>
        <taxon>Bacteria</taxon>
        <taxon>Pseudomonadati</taxon>
        <taxon>Pseudomonadota</taxon>
        <taxon>Betaproteobacteria</taxon>
        <taxon>Burkholderiales</taxon>
        <taxon>Oxalobacteraceae</taxon>
        <taxon>Undibacterium</taxon>
    </lineage>
</organism>
<sequence>MESKELYRHLLGLNEPWTVERVDLDMAKQHVDVYVEHPSGTRFACPECGRECAVYIWPSGYGGIWTVASF</sequence>
<dbReference type="RefSeq" id="WP_390329079.1">
    <property type="nucleotide sequence ID" value="NZ_JBHSUQ010000002.1"/>
</dbReference>
<reference evidence="2" key="1">
    <citation type="journal article" date="2019" name="Int. J. Syst. Evol. Microbiol.">
        <title>The Global Catalogue of Microorganisms (GCM) 10K type strain sequencing project: providing services to taxonomists for standard genome sequencing and annotation.</title>
        <authorList>
            <consortium name="The Broad Institute Genomics Platform"/>
            <consortium name="The Broad Institute Genome Sequencing Center for Infectious Disease"/>
            <person name="Wu L."/>
            <person name="Ma J."/>
        </authorList>
    </citation>
    <scope>NUCLEOTIDE SEQUENCE [LARGE SCALE GENOMIC DNA]</scope>
    <source>
        <strain evidence="2">KCTC 42986</strain>
    </source>
</reference>
<proteinExistence type="predicted"/>
<evidence type="ECO:0000313" key="1">
    <source>
        <dbReference type="EMBL" id="MFC3106698.1"/>
    </source>
</evidence>
<protein>
    <recommendedName>
        <fullName evidence="3">Transposase</fullName>
    </recommendedName>
</protein>
<comment type="caution">
    <text evidence="1">The sequence shown here is derived from an EMBL/GenBank/DDBJ whole genome shotgun (WGS) entry which is preliminary data.</text>
</comment>
<dbReference type="EMBL" id="JBHRTP010000005">
    <property type="protein sequence ID" value="MFC3106698.1"/>
    <property type="molecule type" value="Genomic_DNA"/>
</dbReference>